<evidence type="ECO:0000313" key="8">
    <source>
        <dbReference type="Proteomes" id="UP001626593"/>
    </source>
</evidence>
<protein>
    <submittedName>
        <fullName evidence="7">Response regulator transcription factor</fullName>
    </submittedName>
</protein>
<dbReference type="PROSITE" id="PS00622">
    <property type="entry name" value="HTH_LUXR_1"/>
    <property type="match status" value="1"/>
</dbReference>
<evidence type="ECO:0000256" key="1">
    <source>
        <dbReference type="ARBA" id="ARBA00023015"/>
    </source>
</evidence>
<dbReference type="Pfam" id="PF00196">
    <property type="entry name" value="GerE"/>
    <property type="match status" value="1"/>
</dbReference>
<evidence type="ECO:0000256" key="4">
    <source>
        <dbReference type="PROSITE-ProRule" id="PRU00169"/>
    </source>
</evidence>
<evidence type="ECO:0000259" key="6">
    <source>
        <dbReference type="PROSITE" id="PS50110"/>
    </source>
</evidence>
<feature type="modified residue" description="4-aspartylphosphate" evidence="4">
    <location>
        <position position="60"/>
    </location>
</feature>
<dbReference type="PRINTS" id="PR00038">
    <property type="entry name" value="HTHLUXR"/>
</dbReference>
<dbReference type="RefSeq" id="WP_407278245.1">
    <property type="nucleotide sequence ID" value="NZ_CP141259.1"/>
</dbReference>
<proteinExistence type="predicted"/>
<dbReference type="InterPro" id="IPR011006">
    <property type="entry name" value="CheY-like_superfamily"/>
</dbReference>
<dbReference type="SMART" id="SM00448">
    <property type="entry name" value="REC"/>
    <property type="match status" value="1"/>
</dbReference>
<feature type="domain" description="HTH luxR-type" evidence="5">
    <location>
        <begin position="141"/>
        <end position="206"/>
    </location>
</feature>
<keyword evidence="1" id="KW-0805">Transcription regulation</keyword>
<dbReference type="PROSITE" id="PS50110">
    <property type="entry name" value="RESPONSE_REGULATORY"/>
    <property type="match status" value="1"/>
</dbReference>
<name>A0ABZ1AGH7_AROEV</name>
<dbReference type="InterPro" id="IPR016032">
    <property type="entry name" value="Sig_transdc_resp-reg_C-effctor"/>
</dbReference>
<dbReference type="InterPro" id="IPR001789">
    <property type="entry name" value="Sig_transdc_resp-reg_receiver"/>
</dbReference>
<dbReference type="Pfam" id="PF00072">
    <property type="entry name" value="Response_reg"/>
    <property type="match status" value="1"/>
</dbReference>
<feature type="domain" description="Response regulatory" evidence="6">
    <location>
        <begin position="11"/>
        <end position="125"/>
    </location>
</feature>
<dbReference type="CDD" id="cd17537">
    <property type="entry name" value="REC_FixJ"/>
    <property type="match status" value="1"/>
</dbReference>
<evidence type="ECO:0000256" key="2">
    <source>
        <dbReference type="ARBA" id="ARBA00023125"/>
    </source>
</evidence>
<dbReference type="Gene3D" id="1.10.10.10">
    <property type="entry name" value="Winged helix-like DNA-binding domain superfamily/Winged helix DNA-binding domain"/>
    <property type="match status" value="1"/>
</dbReference>
<dbReference type="PANTHER" id="PTHR44688:SF16">
    <property type="entry name" value="DNA-BINDING TRANSCRIPTIONAL ACTIVATOR DEVR_DOSR"/>
    <property type="match status" value="1"/>
</dbReference>
<reference evidence="7 8" key="1">
    <citation type="submission" date="2023-12" db="EMBL/GenBank/DDBJ databases">
        <title>A. evansii MAY27, complete genome.</title>
        <authorList>
            <person name="Wang Y."/>
        </authorList>
    </citation>
    <scope>NUCLEOTIDE SEQUENCE [LARGE SCALE GENOMIC DNA]</scope>
    <source>
        <strain evidence="7 8">MAY27</strain>
    </source>
</reference>
<dbReference type="Gene3D" id="3.40.50.2300">
    <property type="match status" value="1"/>
</dbReference>
<keyword evidence="2" id="KW-0238">DNA-binding</keyword>
<keyword evidence="8" id="KW-1185">Reference proteome</keyword>
<keyword evidence="3" id="KW-0804">Transcription</keyword>
<evidence type="ECO:0000259" key="5">
    <source>
        <dbReference type="PROSITE" id="PS50043"/>
    </source>
</evidence>
<accession>A0ABZ1AGH7</accession>
<dbReference type="InterPro" id="IPR036388">
    <property type="entry name" value="WH-like_DNA-bd_sf"/>
</dbReference>
<dbReference type="Proteomes" id="UP001626593">
    <property type="component" value="Chromosome"/>
</dbReference>
<sequence>MTAPSAAPEQCIYVIDDDEALRDSLVWLLESSGYRVQAWESAESFLRDYLPTMTGCVVLDVRMPGMSGLELFEELKRRHFTLPVIFITGHGDVPMAVSAVKKGAVDFIEKPFSERDMLSLISECLAAEQESRDKRQLEADTARRLTHLTQREREVLDLIIAGKLNKQIADVLGISIKTVEVHRARVMEKMEANSLAELVQNVLAVPGGGGR</sequence>
<dbReference type="PROSITE" id="PS50043">
    <property type="entry name" value="HTH_LUXR_2"/>
    <property type="match status" value="1"/>
</dbReference>
<evidence type="ECO:0000313" key="7">
    <source>
        <dbReference type="EMBL" id="WRL44984.1"/>
    </source>
</evidence>
<dbReference type="PANTHER" id="PTHR44688">
    <property type="entry name" value="DNA-BINDING TRANSCRIPTIONAL ACTIVATOR DEVR_DOSR"/>
    <property type="match status" value="1"/>
</dbReference>
<dbReference type="SMART" id="SM00421">
    <property type="entry name" value="HTH_LUXR"/>
    <property type="match status" value="1"/>
</dbReference>
<organism evidence="7 8">
    <name type="scientific">Aromatoleum evansii</name>
    <name type="common">Azoarcus evansii</name>
    <dbReference type="NCBI Taxonomy" id="59406"/>
    <lineage>
        <taxon>Bacteria</taxon>
        <taxon>Pseudomonadati</taxon>
        <taxon>Pseudomonadota</taxon>
        <taxon>Betaproteobacteria</taxon>
        <taxon>Rhodocyclales</taxon>
        <taxon>Rhodocyclaceae</taxon>
        <taxon>Aromatoleum</taxon>
    </lineage>
</organism>
<evidence type="ECO:0000256" key="3">
    <source>
        <dbReference type="ARBA" id="ARBA00023163"/>
    </source>
</evidence>
<keyword evidence="4" id="KW-0597">Phosphoprotein</keyword>
<dbReference type="SUPFAM" id="SSF46894">
    <property type="entry name" value="C-terminal effector domain of the bipartite response regulators"/>
    <property type="match status" value="1"/>
</dbReference>
<dbReference type="InterPro" id="IPR000792">
    <property type="entry name" value="Tscrpt_reg_LuxR_C"/>
</dbReference>
<gene>
    <name evidence="7" type="ORF">U5817_17435</name>
</gene>
<dbReference type="SUPFAM" id="SSF52172">
    <property type="entry name" value="CheY-like"/>
    <property type="match status" value="1"/>
</dbReference>
<dbReference type="CDD" id="cd06170">
    <property type="entry name" value="LuxR_C_like"/>
    <property type="match status" value="1"/>
</dbReference>
<dbReference type="EMBL" id="CP141259">
    <property type="protein sequence ID" value="WRL44984.1"/>
    <property type="molecule type" value="Genomic_DNA"/>
</dbReference>